<reference evidence="5 6" key="1">
    <citation type="submission" date="2019-05" db="EMBL/GenBank/DDBJ databases">
        <authorList>
            <person name="Lee S.D."/>
        </authorList>
    </citation>
    <scope>NUCLEOTIDE SEQUENCE [LARGE SCALE GENOMIC DNA]</scope>
    <source>
        <strain evidence="5 6">GH2-6</strain>
    </source>
</reference>
<evidence type="ECO:0000256" key="2">
    <source>
        <dbReference type="ARBA" id="ARBA00005695"/>
    </source>
</evidence>
<accession>A0A5C4JUG9</accession>
<dbReference type="GO" id="GO:0043190">
    <property type="term" value="C:ATP-binding cassette (ABC) transporter complex"/>
    <property type="evidence" value="ECO:0007669"/>
    <property type="project" value="InterPro"/>
</dbReference>
<comment type="similarity">
    <text evidence="2">Belongs to the bacterial solute-binding protein 5 family.</text>
</comment>
<dbReference type="PIRSF" id="PIRSF002741">
    <property type="entry name" value="MppA"/>
    <property type="match status" value="1"/>
</dbReference>
<dbReference type="Proteomes" id="UP000307874">
    <property type="component" value="Unassembled WGS sequence"/>
</dbReference>
<reference evidence="5 6" key="2">
    <citation type="submission" date="2019-06" db="EMBL/GenBank/DDBJ databases">
        <title>Martelella lutilitoris sp. nov., isolated from a tidal mudflat.</title>
        <authorList>
            <person name="Kim Y.-J."/>
        </authorList>
    </citation>
    <scope>NUCLEOTIDE SEQUENCE [LARGE SCALE GENOMIC DNA]</scope>
    <source>
        <strain evidence="5 6">GH2-6</strain>
    </source>
</reference>
<feature type="signal peptide" evidence="3">
    <location>
        <begin position="1"/>
        <end position="30"/>
    </location>
</feature>
<dbReference type="PROSITE" id="PS51318">
    <property type="entry name" value="TAT"/>
    <property type="match status" value="1"/>
</dbReference>
<evidence type="ECO:0000313" key="6">
    <source>
        <dbReference type="Proteomes" id="UP000307874"/>
    </source>
</evidence>
<dbReference type="InterPro" id="IPR006311">
    <property type="entry name" value="TAT_signal"/>
</dbReference>
<comment type="caution">
    <text evidence="5">The sequence shown here is derived from an EMBL/GenBank/DDBJ whole genome shotgun (WGS) entry which is preliminary data.</text>
</comment>
<dbReference type="PANTHER" id="PTHR30290">
    <property type="entry name" value="PERIPLASMIC BINDING COMPONENT OF ABC TRANSPORTER"/>
    <property type="match status" value="1"/>
</dbReference>
<gene>
    <name evidence="5" type="ORF">FF124_03455</name>
</gene>
<dbReference type="GO" id="GO:0030288">
    <property type="term" value="C:outer membrane-bounded periplasmic space"/>
    <property type="evidence" value="ECO:0007669"/>
    <property type="project" value="UniProtKB-ARBA"/>
</dbReference>
<dbReference type="OrthoDB" id="9803988at2"/>
<feature type="domain" description="Solute-binding protein family 5" evidence="4">
    <location>
        <begin position="87"/>
        <end position="440"/>
    </location>
</feature>
<proteinExistence type="inferred from homology"/>
<evidence type="ECO:0000256" key="1">
    <source>
        <dbReference type="ARBA" id="ARBA00004418"/>
    </source>
</evidence>
<dbReference type="GO" id="GO:0015833">
    <property type="term" value="P:peptide transport"/>
    <property type="evidence" value="ECO:0007669"/>
    <property type="project" value="TreeGrafter"/>
</dbReference>
<organism evidence="5 6">
    <name type="scientific">Martelella lutilitoris</name>
    <dbReference type="NCBI Taxonomy" id="2583532"/>
    <lineage>
        <taxon>Bacteria</taxon>
        <taxon>Pseudomonadati</taxon>
        <taxon>Pseudomonadota</taxon>
        <taxon>Alphaproteobacteria</taxon>
        <taxon>Hyphomicrobiales</taxon>
        <taxon>Aurantimonadaceae</taxon>
        <taxon>Martelella</taxon>
    </lineage>
</organism>
<dbReference type="Gene3D" id="3.10.105.10">
    <property type="entry name" value="Dipeptide-binding Protein, Domain 3"/>
    <property type="match status" value="1"/>
</dbReference>
<dbReference type="Gene3D" id="3.40.190.10">
    <property type="entry name" value="Periplasmic binding protein-like II"/>
    <property type="match status" value="1"/>
</dbReference>
<evidence type="ECO:0000259" key="4">
    <source>
        <dbReference type="Pfam" id="PF00496"/>
    </source>
</evidence>
<comment type="subcellular location">
    <subcellularLocation>
        <location evidence="1">Periplasm</location>
    </subcellularLocation>
</comment>
<dbReference type="InterPro" id="IPR039424">
    <property type="entry name" value="SBP_5"/>
</dbReference>
<protein>
    <submittedName>
        <fullName evidence="5">ABC transporter substrate-binding protein</fullName>
    </submittedName>
</protein>
<dbReference type="RefSeq" id="WP_138747098.1">
    <property type="nucleotide sequence ID" value="NZ_VCLB01000002.1"/>
</dbReference>
<dbReference type="CDD" id="cd08512">
    <property type="entry name" value="PBP2_NikA_DppA_OppA_like_7"/>
    <property type="match status" value="1"/>
</dbReference>
<dbReference type="GO" id="GO:1904680">
    <property type="term" value="F:peptide transmembrane transporter activity"/>
    <property type="evidence" value="ECO:0007669"/>
    <property type="project" value="TreeGrafter"/>
</dbReference>
<keyword evidence="3" id="KW-0732">Signal</keyword>
<name>A0A5C4JUG9_9HYPH</name>
<dbReference type="InterPro" id="IPR030678">
    <property type="entry name" value="Peptide/Ni-bd"/>
</dbReference>
<dbReference type="EMBL" id="VCLB01000002">
    <property type="protein sequence ID" value="TNB49063.1"/>
    <property type="molecule type" value="Genomic_DNA"/>
</dbReference>
<dbReference type="AlphaFoldDB" id="A0A5C4JUG9"/>
<sequence>MNLTRRSFGAMSGAALAMGFAALVSAGAVASFATTATAQESETLVIAVPSDPAGLEPGTNKAEPVGSEIILNVFDTLVAWKAPDFAELEGRLASGWSISEDGKTFTFDLQDGVAFQDGTPFNAEAVKFSLERTKELNPYVKASLGMIDSIETPTDDEVVIHLSEPYPAFMSILAQPQAAIVSPAAVEKYGDDFANQPVGTGPFAFRAYQPDTRVVLDANPDYFRGEPKLKRLIYRIIPEASTRRLELENGGIDVIQQQSQLSAVPSEEMKAFANNPDIAIIEKPSQIIRQLEFNNSKTDSPVADIKVREAIAHAIDYDGLLSGVFDGTAERVYGPLTSNSWAFDPKVKDLAPKYDPELSKTLLAEAGYEPGDLNLKLYSFQGSLWGDVATFVQANLADVGINTEIAQTEFPSYRALHVAGDWDIALDGRQPWYNDPDAHITIGYLSGLKDTAMTFRMPENPSLDALILKAQQDPDMEARKALYGAIQEELVTGIPGAYLFSPKLIVFTRSNVDGLVINSAPPLTEYFGVSKE</sequence>
<dbReference type="Pfam" id="PF00496">
    <property type="entry name" value="SBP_bac_5"/>
    <property type="match status" value="1"/>
</dbReference>
<evidence type="ECO:0000313" key="5">
    <source>
        <dbReference type="EMBL" id="TNB49063.1"/>
    </source>
</evidence>
<dbReference type="Gene3D" id="3.90.76.10">
    <property type="entry name" value="Dipeptide-binding Protein, Domain 1"/>
    <property type="match status" value="1"/>
</dbReference>
<keyword evidence="6" id="KW-1185">Reference proteome</keyword>
<dbReference type="InterPro" id="IPR000914">
    <property type="entry name" value="SBP_5_dom"/>
</dbReference>
<feature type="chain" id="PRO_5022932145" evidence="3">
    <location>
        <begin position="31"/>
        <end position="532"/>
    </location>
</feature>
<dbReference type="SUPFAM" id="SSF53850">
    <property type="entry name" value="Periplasmic binding protein-like II"/>
    <property type="match status" value="1"/>
</dbReference>
<evidence type="ECO:0000256" key="3">
    <source>
        <dbReference type="SAM" id="SignalP"/>
    </source>
</evidence>